<reference evidence="2 4" key="1">
    <citation type="journal article" date="2015" name="Int. J. Syst. Evol. Microbiol.">
        <title>Bacillus glycinifermentans sp. nov., isolated from fermented soybean paste.</title>
        <authorList>
            <person name="Kim S.J."/>
            <person name="Dunlap C.A."/>
            <person name="Kwon S.W."/>
            <person name="Rooney A.P."/>
        </authorList>
    </citation>
    <scope>NUCLEOTIDE SEQUENCE [LARGE SCALE GENOMIC DNA]</scope>
    <source>
        <strain evidence="2 4">GO-13</strain>
    </source>
</reference>
<evidence type="ECO:0000313" key="3">
    <source>
        <dbReference type="EMBL" id="MEC0485595.1"/>
    </source>
</evidence>
<dbReference type="Proteomes" id="UP000036168">
    <property type="component" value="Unassembled WGS sequence"/>
</dbReference>
<evidence type="ECO:0000313" key="5">
    <source>
        <dbReference type="Proteomes" id="UP001341297"/>
    </source>
</evidence>
<evidence type="ECO:0000313" key="4">
    <source>
        <dbReference type="Proteomes" id="UP000036168"/>
    </source>
</evidence>
<dbReference type="EMBL" id="JARRTL010000010">
    <property type="protein sequence ID" value="MEC0485595.1"/>
    <property type="molecule type" value="Genomic_DNA"/>
</dbReference>
<reference evidence="2" key="2">
    <citation type="submission" date="2015-10" db="EMBL/GenBank/DDBJ databases">
        <authorList>
            <person name="Gilbert D.G."/>
        </authorList>
    </citation>
    <scope>NUCLEOTIDE SEQUENCE</scope>
    <source>
        <strain evidence="2">GO-13</strain>
    </source>
</reference>
<keyword evidence="1" id="KW-1133">Transmembrane helix</keyword>
<name>A0A0J6H942_9BACI</name>
<accession>A0A0J6H942</accession>
<comment type="caution">
    <text evidence="2">The sequence shown here is derived from an EMBL/GenBank/DDBJ whole genome shotgun (WGS) entry which is preliminary data.</text>
</comment>
<dbReference type="Pfam" id="PF14007">
    <property type="entry name" value="YtpI"/>
    <property type="match status" value="1"/>
</dbReference>
<dbReference type="OrthoDB" id="2453019at2"/>
<evidence type="ECO:0000256" key="1">
    <source>
        <dbReference type="SAM" id="Phobius"/>
    </source>
</evidence>
<keyword evidence="1" id="KW-0812">Transmembrane</keyword>
<feature type="transmembrane region" description="Helical" evidence="1">
    <location>
        <begin position="6"/>
        <end position="22"/>
    </location>
</feature>
<dbReference type="AlphaFoldDB" id="A0A0J6H942"/>
<dbReference type="RefSeq" id="WP_048355038.1">
    <property type="nucleotide sequence ID" value="NZ_CP095476.1"/>
</dbReference>
<keyword evidence="5" id="KW-1185">Reference proteome</keyword>
<feature type="transmembrane region" description="Helical" evidence="1">
    <location>
        <begin position="61"/>
        <end position="81"/>
    </location>
</feature>
<dbReference type="PATRIC" id="fig|1664069.3.peg.4262"/>
<dbReference type="EMBL" id="LECW02000005">
    <property type="protein sequence ID" value="KRT94724.1"/>
    <property type="molecule type" value="Genomic_DNA"/>
</dbReference>
<dbReference type="InterPro" id="IPR025618">
    <property type="entry name" value="YtpI"/>
</dbReference>
<evidence type="ECO:0000313" key="2">
    <source>
        <dbReference type="EMBL" id="KRT94724.1"/>
    </source>
</evidence>
<reference evidence="3 5" key="3">
    <citation type="submission" date="2023-03" db="EMBL/GenBank/DDBJ databases">
        <title>Agriculturally important microbes genome sequencing.</title>
        <authorList>
            <person name="Dunlap C."/>
        </authorList>
    </citation>
    <scope>NUCLEOTIDE SEQUENCE [LARGE SCALE GENOMIC DNA]</scope>
    <source>
        <strain evidence="3 5">CBP-3203</strain>
    </source>
</reference>
<feature type="transmembrane region" description="Helical" evidence="1">
    <location>
        <begin position="34"/>
        <end position="55"/>
    </location>
</feature>
<proteinExistence type="predicted"/>
<keyword evidence="1" id="KW-0472">Membrane</keyword>
<protein>
    <submittedName>
        <fullName evidence="3">YtpI family protein</fullName>
    </submittedName>
</protein>
<gene>
    <name evidence="2" type="ORF">AB447_213800</name>
    <name evidence="3" type="ORF">P8828_12195</name>
</gene>
<dbReference type="Proteomes" id="UP001341297">
    <property type="component" value="Unassembled WGS sequence"/>
</dbReference>
<sequence length="100" mass="11414">MPFFVFFIVVSAILYVYYKIQYVRTKRALLKEYLSAKSSMSLGLFIMFFGLNQLLLNRGALSAAIGVIFVLTGIGSMWAGYRAYKHYVPLLAKENERENA</sequence>
<accession>A0A0J6HW47</accession>
<organism evidence="2 4">
    <name type="scientific">Bacillus glycinifermentans</name>
    <dbReference type="NCBI Taxonomy" id="1664069"/>
    <lineage>
        <taxon>Bacteria</taxon>
        <taxon>Bacillati</taxon>
        <taxon>Bacillota</taxon>
        <taxon>Bacilli</taxon>
        <taxon>Bacillales</taxon>
        <taxon>Bacillaceae</taxon>
        <taxon>Bacillus</taxon>
    </lineage>
</organism>
<dbReference type="STRING" id="1664069.BGLY_3463"/>